<dbReference type="HOGENOM" id="CLU_054903_0_0_2"/>
<dbReference type="EMBL" id="CP000504">
    <property type="protein sequence ID" value="ABL88015.1"/>
    <property type="molecule type" value="Genomic_DNA"/>
</dbReference>
<evidence type="ECO:0000259" key="1">
    <source>
        <dbReference type="Pfam" id="PF10120"/>
    </source>
</evidence>
<name>A1RST3_PYRIL</name>
<dbReference type="AlphaFoldDB" id="A1RST3"/>
<feature type="domain" description="Thiamine-phosphate synthase ThiN" evidence="1">
    <location>
        <begin position="134"/>
        <end position="283"/>
    </location>
</feature>
<keyword evidence="3" id="KW-1185">Reference proteome</keyword>
<dbReference type="PANTHER" id="PTHR40730">
    <property type="entry name" value="TRANSCRIPTIONAL REGULATOR PROTEIN-LIKE PROTEIN"/>
    <property type="match status" value="1"/>
</dbReference>
<dbReference type="InterPro" id="IPR019293">
    <property type="entry name" value="ThiN"/>
</dbReference>
<organism evidence="2 3">
    <name type="scientific">Pyrobaculum islandicum (strain DSM 4184 / JCM 9189 / GEO3)</name>
    <dbReference type="NCBI Taxonomy" id="384616"/>
    <lineage>
        <taxon>Archaea</taxon>
        <taxon>Thermoproteota</taxon>
        <taxon>Thermoprotei</taxon>
        <taxon>Thermoproteales</taxon>
        <taxon>Thermoproteaceae</taxon>
        <taxon>Pyrobaculum</taxon>
    </lineage>
</organism>
<protein>
    <recommendedName>
        <fullName evidence="1">Thiamine-phosphate synthase ThiN domain-containing protein</fullName>
    </recommendedName>
</protein>
<dbReference type="OrthoDB" id="26806at2157"/>
<dbReference type="Gene3D" id="3.40.225.10">
    <property type="entry name" value="Class II aldolase/adducin N-terminal domain"/>
    <property type="match status" value="1"/>
</dbReference>
<dbReference type="GeneID" id="4618070"/>
<dbReference type="Pfam" id="PF10120">
    <property type="entry name" value="ThiN"/>
    <property type="match status" value="1"/>
</dbReference>
<dbReference type="SUPFAM" id="SSF53639">
    <property type="entry name" value="AraD/HMP-PK domain-like"/>
    <property type="match status" value="1"/>
</dbReference>
<gene>
    <name evidence="2" type="ordered locus">Pisl_0839</name>
</gene>
<accession>A1RST3</accession>
<reference evidence="2" key="1">
    <citation type="submission" date="2006-12" db="EMBL/GenBank/DDBJ databases">
        <title>Complete sequence of Pyrobaculum islandicum DSM 4184.</title>
        <authorList>
            <person name="Copeland A."/>
            <person name="Lucas S."/>
            <person name="Lapidus A."/>
            <person name="Barry K."/>
            <person name="Detter J.C."/>
            <person name="Glavina del Rio T."/>
            <person name="Dalin E."/>
            <person name="Tice H."/>
            <person name="Pitluck S."/>
            <person name="Meincke L."/>
            <person name="Brettin T."/>
            <person name="Bruce D."/>
            <person name="Han C."/>
            <person name="Tapia R."/>
            <person name="Gilna P."/>
            <person name="Schmutz J."/>
            <person name="Larimer F."/>
            <person name="Land M."/>
            <person name="Hauser L."/>
            <person name="Kyrpides N."/>
            <person name="Mikhailova N."/>
            <person name="Cozen A.E."/>
            <person name="Fitz-Gibbon S.T."/>
            <person name="House C.H."/>
            <person name="Saltikov C."/>
            <person name="Lowe T."/>
            <person name="Richardson P."/>
        </authorList>
    </citation>
    <scope>NUCLEOTIDE SEQUENCE [LARGE SCALE GENOMIC DNA]</scope>
    <source>
        <strain evidence="2">DSM 4184</strain>
    </source>
</reference>
<dbReference type="STRING" id="384616.Pisl_0839"/>
<dbReference type="eggNOG" id="arCOG00021">
    <property type="taxonomic scope" value="Archaea"/>
</dbReference>
<dbReference type="InterPro" id="IPR010982">
    <property type="entry name" value="Lambda_DNA-bd_dom_sf"/>
</dbReference>
<dbReference type="Proteomes" id="UP000002595">
    <property type="component" value="Chromosome"/>
</dbReference>
<sequence>MIPVEFVVEVFIAPLKGLLAHELAEMGYSQSKIGQLLGISQPAVSAYLKNPKTYYEEKLLKIIDRRELGRLIRSTKSLVELGSVEEALRYLNNYALTLLSTLRLCRLHRVMHPMLQSCEICKDIHIYTEVVKRVETAFEILRRCNNCYKLVPKVLMNIIELDLGVGVGFPGRIYVEGTQLMVRGKPKPGASRFLTALLQEVNKIHGEIKAVANIAYVAKECIKNKLNVAEVGPSNSEEEIISNVVSVFRREVFDVIYDSGGRGIEPNAYVFGIDAIDVATKIVEIANCIS</sequence>
<dbReference type="InterPro" id="IPR036409">
    <property type="entry name" value="Aldolase_II/adducin_N_sf"/>
</dbReference>
<dbReference type="KEGG" id="pis:Pisl_0839"/>
<dbReference type="Gene3D" id="1.10.10.60">
    <property type="entry name" value="Homeodomain-like"/>
    <property type="match status" value="1"/>
</dbReference>
<evidence type="ECO:0000313" key="3">
    <source>
        <dbReference type="Proteomes" id="UP000002595"/>
    </source>
</evidence>
<proteinExistence type="predicted"/>
<dbReference type="SUPFAM" id="SSF47413">
    <property type="entry name" value="lambda repressor-like DNA-binding domains"/>
    <property type="match status" value="1"/>
</dbReference>
<dbReference type="RefSeq" id="WP_011762591.1">
    <property type="nucleotide sequence ID" value="NC_008701.1"/>
</dbReference>
<dbReference type="GO" id="GO:0003677">
    <property type="term" value="F:DNA binding"/>
    <property type="evidence" value="ECO:0007669"/>
    <property type="project" value="InterPro"/>
</dbReference>
<dbReference type="PANTHER" id="PTHR40730:SF4">
    <property type="entry name" value="TRANSCRIPTIONAL REGULATOR"/>
    <property type="match status" value="1"/>
</dbReference>
<evidence type="ECO:0000313" key="2">
    <source>
        <dbReference type="EMBL" id="ABL88015.1"/>
    </source>
</evidence>